<evidence type="ECO:0000256" key="6">
    <source>
        <dbReference type="ARBA" id="ARBA00022692"/>
    </source>
</evidence>
<evidence type="ECO:0000256" key="4">
    <source>
        <dbReference type="ARBA" id="ARBA00022448"/>
    </source>
</evidence>
<reference evidence="11" key="2">
    <citation type="submission" date="2015-06" db="UniProtKB">
        <authorList>
            <consortium name="EnsemblMetazoa"/>
        </authorList>
    </citation>
    <scope>IDENTIFICATION</scope>
</reference>
<evidence type="ECO:0000256" key="8">
    <source>
        <dbReference type="ARBA" id="ARBA00022989"/>
    </source>
</evidence>
<reference evidence="12" key="1">
    <citation type="submission" date="2013-02" db="EMBL/GenBank/DDBJ databases">
        <authorList>
            <person name="Hughes D."/>
        </authorList>
    </citation>
    <scope>NUCLEOTIDE SEQUENCE</scope>
    <source>
        <strain>Durham</strain>
        <strain evidence="12">NC isolate 2 -- Noor lab</strain>
    </source>
</reference>
<dbReference type="EnsemblMetazoa" id="MESCA012708-RA">
    <property type="protein sequence ID" value="MESCA012708-PA"/>
    <property type="gene ID" value="MESCA012708"/>
</dbReference>
<dbReference type="AlphaFoldDB" id="T1H7H1"/>
<dbReference type="PANTHER" id="PTHR10791">
    <property type="entry name" value="RAG1-ACTIVATING PROTEIN 1"/>
    <property type="match status" value="1"/>
</dbReference>
<evidence type="ECO:0000256" key="10">
    <source>
        <dbReference type="SAM" id="Phobius"/>
    </source>
</evidence>
<dbReference type="HOGENOM" id="CLU_2021026_0_0_1"/>
<dbReference type="OMA" id="QMILYWI"/>
<evidence type="ECO:0000256" key="9">
    <source>
        <dbReference type="ARBA" id="ARBA00023136"/>
    </source>
</evidence>
<sequence length="123" mass="13902">ILNDHNMYNVNLLGLVVNAVYLSGFLYYTPNNLKGDIYTSIGKCIAFSVVVIAYATIEDKEKIEFRFGMILTGILLFLVGMPLLDIPQIIKNKCTEGMPFPIILSLLFPWTLYGFATRNQVFI</sequence>
<keyword evidence="6 10" id="KW-0812">Transmembrane</keyword>
<dbReference type="GO" id="GO:0016020">
    <property type="term" value="C:membrane"/>
    <property type="evidence" value="ECO:0007669"/>
    <property type="project" value="InterPro"/>
</dbReference>
<evidence type="ECO:0000256" key="5">
    <source>
        <dbReference type="ARBA" id="ARBA00022597"/>
    </source>
</evidence>
<keyword evidence="4" id="KW-0813">Transport</keyword>
<keyword evidence="9 10" id="KW-0472">Membrane</keyword>
<keyword evidence="7" id="KW-0677">Repeat</keyword>
<feature type="transmembrane region" description="Helical" evidence="10">
    <location>
        <begin position="67"/>
        <end position="86"/>
    </location>
</feature>
<accession>T1H7H1</accession>
<dbReference type="GO" id="GO:0012505">
    <property type="term" value="C:endomembrane system"/>
    <property type="evidence" value="ECO:0007669"/>
    <property type="project" value="UniProtKB-SubCell"/>
</dbReference>
<comment type="similarity">
    <text evidence="2">Belongs to the SWEET sugar transporter family.</text>
</comment>
<evidence type="ECO:0000256" key="7">
    <source>
        <dbReference type="ARBA" id="ARBA00022737"/>
    </source>
</evidence>
<dbReference type="InterPro" id="IPR047664">
    <property type="entry name" value="SWEET"/>
</dbReference>
<evidence type="ECO:0000256" key="3">
    <source>
        <dbReference type="ARBA" id="ARBA00021741"/>
    </source>
</evidence>
<evidence type="ECO:0000256" key="2">
    <source>
        <dbReference type="ARBA" id="ARBA00007809"/>
    </source>
</evidence>
<feature type="transmembrane region" description="Helical" evidence="10">
    <location>
        <begin position="98"/>
        <end position="116"/>
    </location>
</feature>
<keyword evidence="8 10" id="KW-1133">Transmembrane helix</keyword>
<dbReference type="GO" id="GO:0051119">
    <property type="term" value="F:sugar transmembrane transporter activity"/>
    <property type="evidence" value="ECO:0007669"/>
    <property type="project" value="InterPro"/>
</dbReference>
<keyword evidence="12" id="KW-1185">Reference proteome</keyword>
<feature type="transmembrane region" description="Helical" evidence="10">
    <location>
        <begin position="12"/>
        <end position="29"/>
    </location>
</feature>
<dbReference type="PANTHER" id="PTHR10791:SF5">
    <property type="entry name" value="SUGAR TRANSPORTER SWEET"/>
    <property type="match status" value="1"/>
</dbReference>
<protein>
    <recommendedName>
        <fullName evidence="3">Sugar transporter SWEET1</fullName>
    </recommendedName>
</protein>
<name>T1H7H1_MEGSC</name>
<dbReference type="Proteomes" id="UP000015102">
    <property type="component" value="Unassembled WGS sequence"/>
</dbReference>
<evidence type="ECO:0000313" key="11">
    <source>
        <dbReference type="EnsemblMetazoa" id="MESCA012708-PA"/>
    </source>
</evidence>
<organism evidence="11 12">
    <name type="scientific">Megaselia scalaris</name>
    <name type="common">Humpbacked fly</name>
    <name type="synonym">Phora scalaris</name>
    <dbReference type="NCBI Taxonomy" id="36166"/>
    <lineage>
        <taxon>Eukaryota</taxon>
        <taxon>Metazoa</taxon>
        <taxon>Ecdysozoa</taxon>
        <taxon>Arthropoda</taxon>
        <taxon>Hexapoda</taxon>
        <taxon>Insecta</taxon>
        <taxon>Pterygota</taxon>
        <taxon>Neoptera</taxon>
        <taxon>Endopterygota</taxon>
        <taxon>Diptera</taxon>
        <taxon>Brachycera</taxon>
        <taxon>Muscomorpha</taxon>
        <taxon>Platypezoidea</taxon>
        <taxon>Phoridae</taxon>
        <taxon>Megaseliini</taxon>
        <taxon>Megaselia</taxon>
    </lineage>
</organism>
<keyword evidence="5" id="KW-0762">Sugar transport</keyword>
<proteinExistence type="inferred from homology"/>
<dbReference type="Pfam" id="PF03083">
    <property type="entry name" value="MtN3_slv"/>
    <property type="match status" value="1"/>
</dbReference>
<comment type="subcellular location">
    <subcellularLocation>
        <location evidence="1">Endomembrane system</location>
        <topology evidence="1">Multi-pass membrane protein</topology>
    </subcellularLocation>
</comment>
<dbReference type="InterPro" id="IPR004316">
    <property type="entry name" value="SWEET_rpt"/>
</dbReference>
<feature type="transmembrane region" description="Helical" evidence="10">
    <location>
        <begin position="35"/>
        <end position="55"/>
    </location>
</feature>
<evidence type="ECO:0000313" key="12">
    <source>
        <dbReference type="Proteomes" id="UP000015102"/>
    </source>
</evidence>
<evidence type="ECO:0000256" key="1">
    <source>
        <dbReference type="ARBA" id="ARBA00004127"/>
    </source>
</evidence>